<proteinExistence type="predicted"/>
<comment type="caution">
    <text evidence="1">The sequence shown here is derived from an EMBL/GenBank/DDBJ whole genome shotgun (WGS) entry which is preliminary data.</text>
</comment>
<gene>
    <name evidence="1" type="ORF">JHL17_02790</name>
</gene>
<keyword evidence="2" id="KW-1185">Reference proteome</keyword>
<sequence length="76" mass="8585">MPGSLRVVISTAGRGQQDVAHNIVDYDSQVARGEIDDPDTLPVLFETATDADWHDEVVWYRANHDGDNRRDVMLYV</sequence>
<dbReference type="RefSeq" id="WP_200190534.1">
    <property type="nucleotide sequence ID" value="NZ_JAENHM010000008.1"/>
</dbReference>
<accession>A0ABS1EYY4</accession>
<name>A0ABS1EYY4_9PROT</name>
<evidence type="ECO:0000313" key="1">
    <source>
        <dbReference type="EMBL" id="MBK1836329.1"/>
    </source>
</evidence>
<dbReference type="EMBL" id="JAENHM010000008">
    <property type="protein sequence ID" value="MBK1836329.1"/>
    <property type="molecule type" value="Genomic_DNA"/>
</dbReference>
<organism evidence="1 2">
    <name type="scientific">Azospirillum endophyticum</name>
    <dbReference type="NCBI Taxonomy" id="2800326"/>
    <lineage>
        <taxon>Bacteria</taxon>
        <taxon>Pseudomonadati</taxon>
        <taxon>Pseudomonadota</taxon>
        <taxon>Alphaproteobacteria</taxon>
        <taxon>Rhodospirillales</taxon>
        <taxon>Azospirillaceae</taxon>
        <taxon>Azospirillum</taxon>
    </lineage>
</organism>
<dbReference type="Proteomes" id="UP000652760">
    <property type="component" value="Unassembled WGS sequence"/>
</dbReference>
<reference evidence="2" key="1">
    <citation type="submission" date="2021-01" db="EMBL/GenBank/DDBJ databases">
        <title>Genome public.</title>
        <authorList>
            <person name="Liu C."/>
            <person name="Sun Q."/>
        </authorList>
    </citation>
    <scope>NUCLEOTIDE SEQUENCE [LARGE SCALE GENOMIC DNA]</scope>
    <source>
        <strain evidence="2">YIM B02556</strain>
    </source>
</reference>
<protein>
    <submittedName>
        <fullName evidence="1">Uncharacterized protein</fullName>
    </submittedName>
</protein>
<evidence type="ECO:0000313" key="2">
    <source>
        <dbReference type="Proteomes" id="UP000652760"/>
    </source>
</evidence>